<evidence type="ECO:0000256" key="9">
    <source>
        <dbReference type="SAM" id="Phobius"/>
    </source>
</evidence>
<dbReference type="GO" id="GO:0016020">
    <property type="term" value="C:membrane"/>
    <property type="evidence" value="ECO:0007669"/>
    <property type="project" value="UniProtKB-SubCell"/>
</dbReference>
<dbReference type="PANTHER" id="PTHR44067:SF9">
    <property type="entry name" value="F22F7.17 PROTEIN"/>
    <property type="match status" value="1"/>
</dbReference>
<dbReference type="OrthoDB" id="1865543at2759"/>
<comment type="similarity">
    <text evidence="2">Belongs to the methyltransferase superfamily.</text>
</comment>
<evidence type="ECO:0008006" key="12">
    <source>
        <dbReference type="Google" id="ProtNLM"/>
    </source>
</evidence>
<dbReference type="InParanoid" id="A0A7J7D142"/>
<dbReference type="SUPFAM" id="SSF53335">
    <property type="entry name" value="S-adenosyl-L-methionine-dependent methyltransferases"/>
    <property type="match status" value="1"/>
</dbReference>
<keyword evidence="4" id="KW-0808">Transferase</keyword>
<keyword evidence="6" id="KW-0325">Glycoprotein</keyword>
<keyword evidence="5" id="KW-0735">Signal-anchor</keyword>
<dbReference type="InterPro" id="IPR029063">
    <property type="entry name" value="SAM-dependent_MTases_sf"/>
</dbReference>
<feature type="coiled-coil region" evidence="8">
    <location>
        <begin position="65"/>
        <end position="103"/>
    </location>
</feature>
<reference evidence="10 11" key="1">
    <citation type="journal article" date="2020" name="Nat. Commun.">
        <title>Genome of Tripterygium wilfordii and identification of cytochrome P450 involved in triptolide biosynthesis.</title>
        <authorList>
            <person name="Tu L."/>
            <person name="Su P."/>
            <person name="Zhang Z."/>
            <person name="Gao L."/>
            <person name="Wang J."/>
            <person name="Hu T."/>
            <person name="Zhou J."/>
            <person name="Zhang Y."/>
            <person name="Zhao Y."/>
            <person name="Liu Y."/>
            <person name="Song Y."/>
            <person name="Tong Y."/>
            <person name="Lu Y."/>
            <person name="Yang J."/>
            <person name="Xu C."/>
            <person name="Jia M."/>
            <person name="Peters R.J."/>
            <person name="Huang L."/>
            <person name="Gao W."/>
        </authorList>
    </citation>
    <scope>NUCLEOTIDE SEQUENCE [LARGE SCALE GENOMIC DNA]</scope>
    <source>
        <strain evidence="11">cv. XIE 37</strain>
        <tissue evidence="10">Leaf</tissue>
    </source>
</reference>
<evidence type="ECO:0000256" key="2">
    <source>
        <dbReference type="ARBA" id="ARBA00008361"/>
    </source>
</evidence>
<evidence type="ECO:0000256" key="8">
    <source>
        <dbReference type="SAM" id="Coils"/>
    </source>
</evidence>
<keyword evidence="8" id="KW-0175">Coiled coil</keyword>
<keyword evidence="9" id="KW-0472">Membrane</keyword>
<dbReference type="AlphaFoldDB" id="A0A7J7D142"/>
<gene>
    <name evidence="10" type="ORF">HS088_TW11G00114</name>
</gene>
<dbReference type="Pfam" id="PF03141">
    <property type="entry name" value="Methyltransf_29"/>
    <property type="match status" value="1"/>
</dbReference>
<dbReference type="Gene3D" id="3.40.50.150">
    <property type="entry name" value="Vaccinia Virus protein VP39"/>
    <property type="match status" value="1"/>
</dbReference>
<dbReference type="GO" id="GO:0012505">
    <property type="term" value="C:endomembrane system"/>
    <property type="evidence" value="ECO:0007669"/>
    <property type="project" value="UniProtKB-SubCell"/>
</dbReference>
<sequence>MGKSCLPKCRLGRILSWLQILLGGLVMIVSIANLFKLYSSGFFLHNEVVCRPYYGAKDLYEGFDLRALNDRVGEVLNRMDSLQEKLERTVQEMEKNKDGLVKTNITRLEHKKFLEEEVIRPLYNAHIALRQIRLPMAEGIRNSTMKEEPLINTFIREEIRKYITPKENRLGKINIYGKERVYNTIGHACVLMKKELEEYMDYDIGSYCKDDWNLAQKLMVNGCDPLPRRRCLTRASKVYQKPYPINESLWKIPDDRNVRWGNYQCRNFTCLSSKNPKRGFSKCINCFEMELEKLKWVTNTSNSSLPVDFWISDVLAIKPGEIRIGLDFGIGTGSFAARMREKNVTIISTALNLGAPFNEMIALRGLVPLYVTLNQRLPFFDNTMDIIHTSGFMDGWIDLQLLDFILYDWDRILRPGGLLWIDRFFCDRKDLDDFMYMFLQFRYKKHKWVIAPKSKDEVYFSALLEKPQRAI</sequence>
<evidence type="ECO:0000256" key="7">
    <source>
        <dbReference type="ARBA" id="ARBA00037847"/>
    </source>
</evidence>
<accession>A0A7J7D142</accession>
<protein>
    <recommendedName>
        <fullName evidence="12">S-adenosyl-L-methionine-dependent methyltransferases superfamily protein</fullName>
    </recommendedName>
</protein>
<dbReference type="PANTHER" id="PTHR44067">
    <property type="entry name" value="S-ADENOSYL-L-METHIONINE-DEPENDENT METHYLTRANSFERASE SUPERFAMILY PROTEIN-RELATED"/>
    <property type="match status" value="1"/>
</dbReference>
<dbReference type="Proteomes" id="UP000593562">
    <property type="component" value="Unassembled WGS sequence"/>
</dbReference>
<proteinExistence type="inferred from homology"/>
<keyword evidence="11" id="KW-1185">Reference proteome</keyword>
<keyword evidence="9" id="KW-1133">Transmembrane helix</keyword>
<dbReference type="GO" id="GO:0008168">
    <property type="term" value="F:methyltransferase activity"/>
    <property type="evidence" value="ECO:0007669"/>
    <property type="project" value="UniProtKB-KW"/>
</dbReference>
<dbReference type="EMBL" id="JAAARO010000011">
    <property type="protein sequence ID" value="KAF5740051.1"/>
    <property type="molecule type" value="Genomic_DNA"/>
</dbReference>
<organism evidence="10 11">
    <name type="scientific">Tripterygium wilfordii</name>
    <name type="common">Thunder God vine</name>
    <dbReference type="NCBI Taxonomy" id="458696"/>
    <lineage>
        <taxon>Eukaryota</taxon>
        <taxon>Viridiplantae</taxon>
        <taxon>Streptophyta</taxon>
        <taxon>Embryophyta</taxon>
        <taxon>Tracheophyta</taxon>
        <taxon>Spermatophyta</taxon>
        <taxon>Magnoliopsida</taxon>
        <taxon>eudicotyledons</taxon>
        <taxon>Gunneridae</taxon>
        <taxon>Pentapetalae</taxon>
        <taxon>rosids</taxon>
        <taxon>fabids</taxon>
        <taxon>Celastrales</taxon>
        <taxon>Celastraceae</taxon>
        <taxon>Tripterygium</taxon>
    </lineage>
</organism>
<evidence type="ECO:0000256" key="1">
    <source>
        <dbReference type="ARBA" id="ARBA00004606"/>
    </source>
</evidence>
<evidence type="ECO:0000256" key="6">
    <source>
        <dbReference type="ARBA" id="ARBA00023180"/>
    </source>
</evidence>
<dbReference type="GO" id="GO:0032259">
    <property type="term" value="P:methylation"/>
    <property type="evidence" value="ECO:0007669"/>
    <property type="project" value="UniProtKB-KW"/>
</dbReference>
<evidence type="ECO:0000256" key="3">
    <source>
        <dbReference type="ARBA" id="ARBA00022603"/>
    </source>
</evidence>
<comment type="caution">
    <text evidence="10">The sequence shown here is derived from an EMBL/GenBank/DDBJ whole genome shotgun (WGS) entry which is preliminary data.</text>
</comment>
<keyword evidence="3" id="KW-0489">Methyltransferase</keyword>
<comment type="subcellular location">
    <subcellularLocation>
        <location evidence="7">Endomembrane system</location>
        <topology evidence="7">Single-pass membrane protein</topology>
    </subcellularLocation>
    <subcellularLocation>
        <location evidence="1">Membrane</location>
        <topology evidence="1">Single-pass type II membrane protein</topology>
    </subcellularLocation>
</comment>
<keyword evidence="9" id="KW-0812">Transmembrane</keyword>
<evidence type="ECO:0000256" key="4">
    <source>
        <dbReference type="ARBA" id="ARBA00022679"/>
    </source>
</evidence>
<evidence type="ECO:0000313" key="10">
    <source>
        <dbReference type="EMBL" id="KAF5740051.1"/>
    </source>
</evidence>
<evidence type="ECO:0000256" key="5">
    <source>
        <dbReference type="ARBA" id="ARBA00022968"/>
    </source>
</evidence>
<feature type="transmembrane region" description="Helical" evidence="9">
    <location>
        <begin position="12"/>
        <end position="35"/>
    </location>
</feature>
<dbReference type="InterPro" id="IPR053223">
    <property type="entry name" value="Prob_Methyltransferase"/>
</dbReference>
<name>A0A7J7D142_TRIWF</name>
<dbReference type="FunCoup" id="A0A7J7D142">
    <property type="interactions" value="172"/>
</dbReference>
<dbReference type="InterPro" id="IPR004159">
    <property type="entry name" value="Put_SAM_MeTrfase"/>
</dbReference>
<evidence type="ECO:0000313" key="11">
    <source>
        <dbReference type="Proteomes" id="UP000593562"/>
    </source>
</evidence>